<dbReference type="HOGENOM" id="CLU_1426447_0_0_5"/>
<reference evidence="1 2" key="1">
    <citation type="journal article" date="2005" name="DNA Res.">
        <title>Complete genome sequence of the facultative anaerobic magnetotactic bacterium Magnetospirillum sp. strain AMB-1.</title>
        <authorList>
            <person name="Matsunaga T."/>
            <person name="Okamura Y."/>
            <person name="Fukuda Y."/>
            <person name="Wahyudi A.T."/>
            <person name="Murase Y."/>
            <person name="Takeyama H."/>
        </authorList>
    </citation>
    <scope>NUCLEOTIDE SEQUENCE [LARGE SCALE GENOMIC DNA]</scope>
    <source>
        <strain evidence="2">ATCC 700264 / AMB-1</strain>
    </source>
</reference>
<evidence type="ECO:0000313" key="2">
    <source>
        <dbReference type="Proteomes" id="UP000007058"/>
    </source>
</evidence>
<gene>
    <name evidence="1" type="ordered locus">amb1037</name>
</gene>
<dbReference type="STRING" id="342108.amb1037"/>
<name>Q2W8I4_PARM1</name>
<dbReference type="OrthoDB" id="7341833at2"/>
<accession>Q2W8I4</accession>
<proteinExistence type="predicted"/>
<dbReference type="KEGG" id="mag:amb1037"/>
<dbReference type="RefSeq" id="WP_011383452.1">
    <property type="nucleotide sequence ID" value="NC_007626.1"/>
</dbReference>
<evidence type="ECO:0000313" key="1">
    <source>
        <dbReference type="EMBL" id="BAE49841.1"/>
    </source>
</evidence>
<dbReference type="Proteomes" id="UP000007058">
    <property type="component" value="Chromosome"/>
</dbReference>
<dbReference type="EMBL" id="AP007255">
    <property type="protein sequence ID" value="BAE49841.1"/>
    <property type="molecule type" value="Genomic_DNA"/>
</dbReference>
<sequence>MLNLPQDFPITTDTLLTSLKALQLPSLLKRGMLGLTQQKTGRFRADQDIDDMARLVYAPTAILLRFIATTPGLALPLLFPTPREFLKTLRSAFPTEPDLQEISLPLGLEKSAASRWNRGLNSRPYTSAQVLMALITADSARIVERWQIVTRMAALEAELRGIDLATAGSWGDRPQAWIPRLKKDSQPNIH</sequence>
<keyword evidence="2" id="KW-1185">Reference proteome</keyword>
<dbReference type="AlphaFoldDB" id="Q2W8I4"/>
<protein>
    <submittedName>
        <fullName evidence="1">Uncharacterized protein</fullName>
    </submittedName>
</protein>
<organism evidence="1 2">
    <name type="scientific">Paramagnetospirillum magneticum (strain ATCC 700264 / AMB-1)</name>
    <name type="common">Magnetospirillum magneticum</name>
    <dbReference type="NCBI Taxonomy" id="342108"/>
    <lineage>
        <taxon>Bacteria</taxon>
        <taxon>Pseudomonadati</taxon>
        <taxon>Pseudomonadota</taxon>
        <taxon>Alphaproteobacteria</taxon>
        <taxon>Rhodospirillales</taxon>
        <taxon>Magnetospirillaceae</taxon>
        <taxon>Paramagnetospirillum</taxon>
    </lineage>
</organism>